<feature type="chain" id="PRO_5016695997" evidence="1">
    <location>
        <begin position="22"/>
        <end position="294"/>
    </location>
</feature>
<feature type="signal peptide" evidence="1">
    <location>
        <begin position="1"/>
        <end position="21"/>
    </location>
</feature>
<gene>
    <name evidence="2" type="ORF">DQQ10_19765</name>
</gene>
<comment type="caution">
    <text evidence="2">The sequence shown here is derived from an EMBL/GenBank/DDBJ whole genome shotgun (WGS) entry which is preliminary data.</text>
</comment>
<dbReference type="OrthoDB" id="646864at2"/>
<sequence length="294" mass="32716">MKKYCSIYFSAVVSLLMMACAGDEDYYLKDLDTHERSILSYSVPGQIGVPLFTKTATESKVVVFVFAGSDLTAVKPDIQVSYKAKVTPASGDVVNFTSGGNHVKYTVTAESGETREWDVEIREFSFDLGGTWRVVNHQYYYHVAPTETWGWTGTKNMKDKLPTASAADDDTFQFELTGATPEGNVYGTFVHHAGDDGKTATYIYSKSSVDFGYKFKKLPATNGTWELNFATNTITFNKGQATSAVSLPLEWLDGKQTLVIPFHPGTIDPTGDQDWDSEEIRYSTKFWYTLSKSE</sequence>
<name>A0A364XZM6_9BACT</name>
<evidence type="ECO:0000313" key="3">
    <source>
        <dbReference type="Proteomes" id="UP000251889"/>
    </source>
</evidence>
<accession>A0A364XZM6</accession>
<proteinExistence type="predicted"/>
<dbReference type="Proteomes" id="UP000251889">
    <property type="component" value="Unassembled WGS sequence"/>
</dbReference>
<organism evidence="2 3">
    <name type="scientific">Pseudochryseolinea flava</name>
    <dbReference type="NCBI Taxonomy" id="2059302"/>
    <lineage>
        <taxon>Bacteria</taxon>
        <taxon>Pseudomonadati</taxon>
        <taxon>Bacteroidota</taxon>
        <taxon>Cytophagia</taxon>
        <taxon>Cytophagales</taxon>
        <taxon>Fulvivirgaceae</taxon>
        <taxon>Pseudochryseolinea</taxon>
    </lineage>
</organism>
<evidence type="ECO:0000256" key="1">
    <source>
        <dbReference type="SAM" id="SignalP"/>
    </source>
</evidence>
<evidence type="ECO:0000313" key="2">
    <source>
        <dbReference type="EMBL" id="RAV99455.1"/>
    </source>
</evidence>
<protein>
    <submittedName>
        <fullName evidence="2">Uncharacterized protein</fullName>
    </submittedName>
</protein>
<keyword evidence="3" id="KW-1185">Reference proteome</keyword>
<dbReference type="RefSeq" id="WP_112748644.1">
    <property type="nucleotide sequence ID" value="NZ_QMFY01000011.1"/>
</dbReference>
<reference evidence="2 3" key="1">
    <citation type="submission" date="2018-06" db="EMBL/GenBank/DDBJ databases">
        <title>Chryseolinea flavus sp. nov., a member of the phylum Bacteroidetes isolated from soil.</title>
        <authorList>
            <person name="Li Y."/>
            <person name="Wang J."/>
        </authorList>
    </citation>
    <scope>NUCLEOTIDE SEQUENCE [LARGE SCALE GENOMIC DNA]</scope>
    <source>
        <strain evidence="2 3">SDU1-6</strain>
    </source>
</reference>
<dbReference type="EMBL" id="QMFY01000011">
    <property type="protein sequence ID" value="RAV99455.1"/>
    <property type="molecule type" value="Genomic_DNA"/>
</dbReference>
<dbReference type="Gene3D" id="2.60.40.2340">
    <property type="match status" value="1"/>
</dbReference>
<keyword evidence="1" id="KW-0732">Signal</keyword>
<dbReference type="AlphaFoldDB" id="A0A364XZM6"/>
<dbReference type="PROSITE" id="PS51257">
    <property type="entry name" value="PROKAR_LIPOPROTEIN"/>
    <property type="match status" value="1"/>
</dbReference>